<keyword evidence="3 8" id="KW-0479">Metal-binding</keyword>
<dbReference type="GO" id="GO:0016791">
    <property type="term" value="F:phosphatase activity"/>
    <property type="evidence" value="ECO:0007669"/>
    <property type="project" value="InterPro"/>
</dbReference>
<feature type="non-terminal residue" evidence="9">
    <location>
        <position position="1"/>
    </location>
</feature>
<evidence type="ECO:0000256" key="6">
    <source>
        <dbReference type="PIRSR" id="PIRSR031051-1"/>
    </source>
</evidence>
<feature type="active site" description="Proton donor" evidence="6">
    <location>
        <position position="7"/>
    </location>
</feature>
<proteinExistence type="evidence at transcript level"/>
<dbReference type="EMBL" id="GDKW01003189">
    <property type="protein sequence ID" value="JAI53406.1"/>
    <property type="molecule type" value="mRNA"/>
</dbReference>
<dbReference type="PIRSF" id="PIRSF031051">
    <property type="entry name" value="PyrdxlP_Pase_PHOSPHO2"/>
    <property type="match status" value="1"/>
</dbReference>
<feature type="binding site" evidence="8">
    <location>
        <position position="7"/>
    </location>
    <ligand>
        <name>Mg(2+)</name>
        <dbReference type="ChEBI" id="CHEBI:18420"/>
    </ligand>
</feature>
<feature type="binding site" evidence="7">
    <location>
        <position position="16"/>
    </location>
    <ligand>
        <name>substrate</name>
    </ligand>
</feature>
<dbReference type="InterPro" id="IPR023214">
    <property type="entry name" value="HAD_sf"/>
</dbReference>
<keyword evidence="5 8" id="KW-0460">Magnesium</keyword>
<dbReference type="InterPro" id="IPR016965">
    <property type="entry name" value="Pase_PHOSPHO-typ"/>
</dbReference>
<evidence type="ECO:0000256" key="4">
    <source>
        <dbReference type="ARBA" id="ARBA00022801"/>
    </source>
</evidence>
<organism evidence="9">
    <name type="scientific">Rhodnius neglectus</name>
    <dbReference type="NCBI Taxonomy" id="72488"/>
    <lineage>
        <taxon>Eukaryota</taxon>
        <taxon>Metazoa</taxon>
        <taxon>Ecdysozoa</taxon>
        <taxon>Arthropoda</taxon>
        <taxon>Hexapoda</taxon>
        <taxon>Insecta</taxon>
        <taxon>Pterygota</taxon>
        <taxon>Neoptera</taxon>
        <taxon>Paraneoptera</taxon>
        <taxon>Hemiptera</taxon>
        <taxon>Heteroptera</taxon>
        <taxon>Panheteroptera</taxon>
        <taxon>Cimicomorpha</taxon>
        <taxon>Reduviidae</taxon>
        <taxon>Triatominae</taxon>
        <taxon>Rhodnius</taxon>
    </lineage>
</organism>
<evidence type="ECO:0000256" key="8">
    <source>
        <dbReference type="PIRSR" id="PIRSR031051-3"/>
    </source>
</evidence>
<reference evidence="9" key="1">
    <citation type="journal article" date="2016" name="PLoS Negl. Trop. Dis.">
        <title>A Deep Insight into the Sialome of Rhodnius neglectus, a Vector of Chagas Disease.</title>
        <authorList>
            <person name="Santiago P.B."/>
            <person name="Assumpcao T.C."/>
            <person name="Araujo C.N."/>
            <person name="Bastos I.M."/>
            <person name="Neves D."/>
            <person name="Silva I.G."/>
            <person name="Charneau S."/>
            <person name="Queiroz R.M."/>
            <person name="Raiol T."/>
            <person name="Oliveira J.V."/>
            <person name="Sousa M.V."/>
            <person name="Calvo E."/>
            <person name="Ribeiro J.M."/>
            <person name="Santana J.M."/>
        </authorList>
    </citation>
    <scope>NUCLEOTIDE SEQUENCE</scope>
    <source>
        <tissue evidence="9">Salivary glands</tissue>
    </source>
</reference>
<dbReference type="Gene3D" id="3.40.50.1000">
    <property type="entry name" value="HAD superfamily/HAD-like"/>
    <property type="match status" value="1"/>
</dbReference>
<evidence type="ECO:0000256" key="7">
    <source>
        <dbReference type="PIRSR" id="PIRSR031051-2"/>
    </source>
</evidence>
<evidence type="ECO:0000256" key="1">
    <source>
        <dbReference type="ARBA" id="ARBA00001946"/>
    </source>
</evidence>
<dbReference type="Pfam" id="PF06888">
    <property type="entry name" value="Put_Phosphatase"/>
    <property type="match status" value="1"/>
</dbReference>
<dbReference type="AlphaFoldDB" id="A0A0P4VNS8"/>
<comment type="cofactor">
    <cofactor evidence="1 8">
        <name>Mg(2+)</name>
        <dbReference type="ChEBI" id="CHEBI:18420"/>
    </cofactor>
</comment>
<dbReference type="GO" id="GO:0046872">
    <property type="term" value="F:metal ion binding"/>
    <property type="evidence" value="ECO:0007669"/>
    <property type="project" value="UniProtKB-KW"/>
</dbReference>
<feature type="active site" description="Nucleophile" evidence="6">
    <location>
        <position position="5"/>
    </location>
</feature>
<evidence type="ECO:0000313" key="9">
    <source>
        <dbReference type="EMBL" id="JAI53406.1"/>
    </source>
</evidence>
<dbReference type="NCBIfam" id="TIGR01488">
    <property type="entry name" value="HAD-SF-IB"/>
    <property type="match status" value="1"/>
</dbReference>
<name>A0A0P4VNS8_9HEMI</name>
<accession>A0A0P4VNS8</accession>
<evidence type="ECO:0000256" key="3">
    <source>
        <dbReference type="ARBA" id="ARBA00022723"/>
    </source>
</evidence>
<comment type="similarity">
    <text evidence="2">Belongs to the HAD-like hydrolase superfamily. PHOSPHO family.</text>
</comment>
<protein>
    <submittedName>
        <fullName evidence="9">Putative pyridoxal phosphate phosphatase phospho2</fullName>
    </submittedName>
</protein>
<dbReference type="NCBIfam" id="TIGR01489">
    <property type="entry name" value="DKMTPPase-SF"/>
    <property type="match status" value="1"/>
</dbReference>
<feature type="binding site" evidence="7">
    <location>
        <position position="92"/>
    </location>
    <ligand>
        <name>substrate</name>
    </ligand>
</feature>
<sequence>LVAFDFDYTVIEDNSDTVVRSLLTEIPQSIEDQRETRGWTFYMNEIFRLLHENKIAESDIIKAVVSIPPTPNTIEMLNTLKEMDCEVIIISDANTVFIDEWLKAHGVSSCVHKIFSNPGKFEEGRLTIKGYQEQDWCRLSARNMCKGYILLEYAMEREKAGTVFRYLAYCGDGRNDFCPVLRLRKDDFVFPRRNFTLDKLLKKSDKVKCNIIPWSDTNIIIESLQKLCLKKK</sequence>
<dbReference type="PANTHER" id="PTHR20889">
    <property type="entry name" value="PHOSPHATASE, ORPHAN 1, 2"/>
    <property type="match status" value="1"/>
</dbReference>
<dbReference type="InterPro" id="IPR036412">
    <property type="entry name" value="HAD-like_sf"/>
</dbReference>
<feature type="binding site" evidence="8">
    <location>
        <position position="172"/>
    </location>
    <ligand>
        <name>Mg(2+)</name>
        <dbReference type="ChEBI" id="CHEBI:18420"/>
    </ligand>
</feature>
<feature type="binding site" evidence="8">
    <location>
        <position position="5"/>
    </location>
    <ligand>
        <name>Mg(2+)</name>
        <dbReference type="ChEBI" id="CHEBI:18420"/>
    </ligand>
</feature>
<evidence type="ECO:0000256" key="2">
    <source>
        <dbReference type="ARBA" id="ARBA00008541"/>
    </source>
</evidence>
<keyword evidence="4" id="KW-0378">Hydrolase</keyword>
<dbReference type="PANTHER" id="PTHR20889:SF12">
    <property type="entry name" value="LP01149P"/>
    <property type="match status" value="1"/>
</dbReference>
<dbReference type="SUPFAM" id="SSF56784">
    <property type="entry name" value="HAD-like"/>
    <property type="match status" value="1"/>
</dbReference>
<evidence type="ECO:0000256" key="5">
    <source>
        <dbReference type="ARBA" id="ARBA00022842"/>
    </source>
</evidence>
<dbReference type="InterPro" id="IPR006384">
    <property type="entry name" value="HAD_hydro_PyrdxlP_Pase-like"/>
</dbReference>